<dbReference type="PIRSF" id="PIRSF003107">
    <property type="entry name" value="PhoU"/>
    <property type="match status" value="1"/>
</dbReference>
<dbReference type="InterPro" id="IPR038078">
    <property type="entry name" value="PhoU-like_sf"/>
</dbReference>
<feature type="domain" description="PhoU" evidence="3">
    <location>
        <begin position="125"/>
        <end position="210"/>
    </location>
</feature>
<comment type="subunit">
    <text evidence="2">Homodimer.</text>
</comment>
<dbReference type="NCBIfam" id="TIGR02135">
    <property type="entry name" value="phoU_full"/>
    <property type="match status" value="1"/>
</dbReference>
<feature type="domain" description="PhoU" evidence="3">
    <location>
        <begin position="22"/>
        <end position="108"/>
    </location>
</feature>
<comment type="subcellular location">
    <subcellularLocation>
        <location evidence="2">Cytoplasm</location>
    </subcellularLocation>
</comment>
<protein>
    <recommendedName>
        <fullName evidence="2">Phosphate-specific transport system accessory protein PhoU</fullName>
    </recommendedName>
</protein>
<accession>A0ABU0VY58</accession>
<keyword evidence="2" id="KW-0592">Phosphate transport</keyword>
<comment type="function">
    <text evidence="2">Plays a role in the regulation of phosphate uptake.</text>
</comment>
<sequence length="234" mass="25774">MLDPHIRRRFDTDLEAVQARVMKLGGLVEAALLDAAEALERRDATLAERVRQGDAAIDALEEEIQTDCARLLALEAPAAGDLRLVLSVMRIASALERSGDYAKNLAKRALVLLPMAPVGSSGGAIRRMARAVVAMLSDALDAFVARDAGRAEEVRQRDHEIDQLYNALFREFLTYMMEDPRNISACMHLHFIAKNIERVGDHATSIAEQVIYFVRGQLPDVARPKVESTGLLQG</sequence>
<keyword evidence="2" id="KW-0963">Cytoplasm</keyword>
<dbReference type="Gene3D" id="1.20.58.220">
    <property type="entry name" value="Phosphate transport system protein phou homolog 2, domain 2"/>
    <property type="match status" value="1"/>
</dbReference>
<reference evidence="4 5" key="1">
    <citation type="submission" date="2023-08" db="EMBL/GenBank/DDBJ databases">
        <title>Characterization of two Paracoccaceae strains isolated from Phycosphere and proposal of Xinfangfangia lacusdiani sp. nov.</title>
        <authorList>
            <person name="Deng Y."/>
            <person name="Zhang Y.Q."/>
        </authorList>
    </citation>
    <scope>NUCLEOTIDE SEQUENCE [LARGE SCALE GENOMIC DNA]</scope>
    <source>
        <strain evidence="4 5">CPCC 101601</strain>
    </source>
</reference>
<evidence type="ECO:0000256" key="2">
    <source>
        <dbReference type="PIRNR" id="PIRNR003107"/>
    </source>
</evidence>
<gene>
    <name evidence="4" type="primary">phoU</name>
    <name evidence="4" type="ORF">Q9295_09925</name>
</gene>
<dbReference type="PANTHER" id="PTHR42930:SF3">
    <property type="entry name" value="PHOSPHATE-SPECIFIC TRANSPORT SYSTEM ACCESSORY PROTEIN PHOU"/>
    <property type="match status" value="1"/>
</dbReference>
<name>A0ABU0VY58_9RHOB</name>
<dbReference type="InterPro" id="IPR028366">
    <property type="entry name" value="PhoU"/>
</dbReference>
<dbReference type="SUPFAM" id="SSF109755">
    <property type="entry name" value="PhoU-like"/>
    <property type="match status" value="1"/>
</dbReference>
<comment type="caution">
    <text evidence="4">The sequence shown here is derived from an EMBL/GenBank/DDBJ whole genome shotgun (WGS) entry which is preliminary data.</text>
</comment>
<evidence type="ECO:0000313" key="5">
    <source>
        <dbReference type="Proteomes" id="UP001239680"/>
    </source>
</evidence>
<dbReference type="PANTHER" id="PTHR42930">
    <property type="entry name" value="PHOSPHATE-SPECIFIC TRANSPORT SYSTEM ACCESSORY PROTEIN PHOU"/>
    <property type="match status" value="1"/>
</dbReference>
<evidence type="ECO:0000259" key="3">
    <source>
        <dbReference type="Pfam" id="PF01895"/>
    </source>
</evidence>
<proteinExistence type="inferred from homology"/>
<keyword evidence="2" id="KW-0813">Transport</keyword>
<keyword evidence="5" id="KW-1185">Reference proteome</keyword>
<dbReference type="Proteomes" id="UP001239680">
    <property type="component" value="Unassembled WGS sequence"/>
</dbReference>
<evidence type="ECO:0000256" key="1">
    <source>
        <dbReference type="ARBA" id="ARBA00008107"/>
    </source>
</evidence>
<dbReference type="InterPro" id="IPR026022">
    <property type="entry name" value="PhoU_dom"/>
</dbReference>
<dbReference type="RefSeq" id="WP_306680403.1">
    <property type="nucleotide sequence ID" value="NZ_JAVDBT010000008.1"/>
</dbReference>
<dbReference type="Pfam" id="PF01895">
    <property type="entry name" value="PhoU"/>
    <property type="match status" value="2"/>
</dbReference>
<evidence type="ECO:0000313" key="4">
    <source>
        <dbReference type="EMBL" id="MDQ2066694.1"/>
    </source>
</evidence>
<comment type="similarity">
    <text evidence="1 2">Belongs to the PhoU family.</text>
</comment>
<organism evidence="4 5">
    <name type="scientific">Pseudogemmobacter lacusdianii</name>
    <dbReference type="NCBI Taxonomy" id="3069608"/>
    <lineage>
        <taxon>Bacteria</taxon>
        <taxon>Pseudomonadati</taxon>
        <taxon>Pseudomonadota</taxon>
        <taxon>Alphaproteobacteria</taxon>
        <taxon>Rhodobacterales</taxon>
        <taxon>Paracoccaceae</taxon>
        <taxon>Pseudogemmobacter</taxon>
    </lineage>
</organism>
<dbReference type="EMBL" id="JAVDBT010000008">
    <property type="protein sequence ID" value="MDQ2066694.1"/>
    <property type="molecule type" value="Genomic_DNA"/>
</dbReference>